<name>A0AAD5M732_PARTN</name>
<accession>A0AAD5M732</accession>
<keyword evidence="3" id="KW-1185">Reference proteome</keyword>
<feature type="region of interest" description="Disordered" evidence="1">
    <location>
        <begin position="58"/>
        <end position="77"/>
    </location>
</feature>
<evidence type="ECO:0000313" key="3">
    <source>
        <dbReference type="Proteomes" id="UP001196413"/>
    </source>
</evidence>
<protein>
    <submittedName>
        <fullName evidence="2">Uncharacterized protein</fullName>
    </submittedName>
</protein>
<dbReference type="AlphaFoldDB" id="A0AAD5M732"/>
<reference evidence="2" key="1">
    <citation type="submission" date="2021-06" db="EMBL/GenBank/DDBJ databases">
        <title>Parelaphostrongylus tenuis whole genome reference sequence.</title>
        <authorList>
            <person name="Garwood T.J."/>
            <person name="Larsen P.A."/>
            <person name="Fountain-Jones N.M."/>
            <person name="Garbe J.R."/>
            <person name="Macchietto M.G."/>
            <person name="Kania S.A."/>
            <person name="Gerhold R.W."/>
            <person name="Richards J.E."/>
            <person name="Wolf T.M."/>
        </authorList>
    </citation>
    <scope>NUCLEOTIDE SEQUENCE</scope>
    <source>
        <strain evidence="2">MNPRO001-30</strain>
        <tissue evidence="2">Meninges</tissue>
    </source>
</reference>
<evidence type="ECO:0000313" key="2">
    <source>
        <dbReference type="EMBL" id="KAJ1353310.1"/>
    </source>
</evidence>
<dbReference type="EMBL" id="JAHQIW010001680">
    <property type="protein sequence ID" value="KAJ1353310.1"/>
    <property type="molecule type" value="Genomic_DNA"/>
</dbReference>
<organism evidence="2 3">
    <name type="scientific">Parelaphostrongylus tenuis</name>
    <name type="common">Meningeal worm</name>
    <dbReference type="NCBI Taxonomy" id="148309"/>
    <lineage>
        <taxon>Eukaryota</taxon>
        <taxon>Metazoa</taxon>
        <taxon>Ecdysozoa</taxon>
        <taxon>Nematoda</taxon>
        <taxon>Chromadorea</taxon>
        <taxon>Rhabditida</taxon>
        <taxon>Rhabditina</taxon>
        <taxon>Rhabditomorpha</taxon>
        <taxon>Strongyloidea</taxon>
        <taxon>Metastrongylidae</taxon>
        <taxon>Parelaphostrongylus</taxon>
    </lineage>
</organism>
<dbReference type="Proteomes" id="UP001196413">
    <property type="component" value="Unassembled WGS sequence"/>
</dbReference>
<sequence>MHILAERVVLTHLMEAGLVEVITIEPGCHFSDTFLEAALNDPNQAKFLVKSEIDKYRGQGPNRGRCDDMVQRQRKHE</sequence>
<comment type="caution">
    <text evidence="2">The sequence shown here is derived from an EMBL/GenBank/DDBJ whole genome shotgun (WGS) entry which is preliminary data.</text>
</comment>
<dbReference type="InterPro" id="IPR036005">
    <property type="entry name" value="Creatinase/aminopeptidase-like"/>
</dbReference>
<evidence type="ECO:0000256" key="1">
    <source>
        <dbReference type="SAM" id="MobiDB-lite"/>
    </source>
</evidence>
<proteinExistence type="predicted"/>
<dbReference type="Gene3D" id="3.90.230.10">
    <property type="entry name" value="Creatinase/methionine aminopeptidase superfamily"/>
    <property type="match status" value="1"/>
</dbReference>
<gene>
    <name evidence="2" type="ORF">KIN20_009912</name>
</gene>